<name>A0ABW1C486_9ACTN</name>
<sequence>MERHHRVGGPVGEPAGDPASRLTGQPRRAGGHLGLDGPPQPQQRLPQVHGQRLDAGALVPFEPLHQRPRVEQPVDPGGRGQQVRRQPPLDQGGGDSGGARDGGGSGDPHRLDPEVMPRPADVLVVLG</sequence>
<feature type="compositionally biased region" description="Gly residues" evidence="1">
    <location>
        <begin position="91"/>
        <end position="106"/>
    </location>
</feature>
<organism evidence="2 3">
    <name type="scientific">Nonomuraea harbinensis</name>
    <dbReference type="NCBI Taxonomy" id="1286938"/>
    <lineage>
        <taxon>Bacteria</taxon>
        <taxon>Bacillati</taxon>
        <taxon>Actinomycetota</taxon>
        <taxon>Actinomycetes</taxon>
        <taxon>Streptosporangiales</taxon>
        <taxon>Streptosporangiaceae</taxon>
        <taxon>Nonomuraea</taxon>
    </lineage>
</organism>
<reference evidence="3" key="1">
    <citation type="journal article" date="2019" name="Int. J. Syst. Evol. Microbiol.">
        <title>The Global Catalogue of Microorganisms (GCM) 10K type strain sequencing project: providing services to taxonomists for standard genome sequencing and annotation.</title>
        <authorList>
            <consortium name="The Broad Institute Genomics Platform"/>
            <consortium name="The Broad Institute Genome Sequencing Center for Infectious Disease"/>
            <person name="Wu L."/>
            <person name="Ma J."/>
        </authorList>
    </citation>
    <scope>NUCLEOTIDE SEQUENCE [LARGE SCALE GENOMIC DNA]</scope>
    <source>
        <strain evidence="3">CGMCC 4.7106</strain>
    </source>
</reference>
<gene>
    <name evidence="2" type="ORF">ACFPUY_35565</name>
</gene>
<evidence type="ECO:0000313" key="3">
    <source>
        <dbReference type="Proteomes" id="UP001596096"/>
    </source>
</evidence>
<evidence type="ECO:0000313" key="2">
    <source>
        <dbReference type="EMBL" id="MFC5820449.1"/>
    </source>
</evidence>
<keyword evidence="3" id="KW-1185">Reference proteome</keyword>
<accession>A0ABW1C486</accession>
<comment type="caution">
    <text evidence="2">The sequence shown here is derived from an EMBL/GenBank/DDBJ whole genome shotgun (WGS) entry which is preliminary data.</text>
</comment>
<feature type="region of interest" description="Disordered" evidence="1">
    <location>
        <begin position="1"/>
        <end position="127"/>
    </location>
</feature>
<protein>
    <submittedName>
        <fullName evidence="2">Uncharacterized protein</fullName>
    </submittedName>
</protein>
<evidence type="ECO:0000256" key="1">
    <source>
        <dbReference type="SAM" id="MobiDB-lite"/>
    </source>
</evidence>
<dbReference type="EMBL" id="JBHSNW010000025">
    <property type="protein sequence ID" value="MFC5820449.1"/>
    <property type="molecule type" value="Genomic_DNA"/>
</dbReference>
<dbReference type="RefSeq" id="WP_219550086.1">
    <property type="nucleotide sequence ID" value="NZ_JAHKRN010000054.1"/>
</dbReference>
<proteinExistence type="predicted"/>
<dbReference type="Proteomes" id="UP001596096">
    <property type="component" value="Unassembled WGS sequence"/>
</dbReference>